<dbReference type="PROSITE" id="PS50007">
    <property type="entry name" value="PIPLC_X_DOMAIN"/>
    <property type="match status" value="1"/>
</dbReference>
<dbReference type="Gene3D" id="3.20.20.190">
    <property type="entry name" value="Phosphatidylinositol (PI) phosphodiesterase"/>
    <property type="match status" value="1"/>
</dbReference>
<sequence>MRNTARLLFFIFKGTSRVLTKNKRNLRKSNSVMKIGHRGAAGYCPENTFASFKQALEMGVDYLEIDVQMTKDGELVVIHDPTVNRTTNGKGKVKDFTLQEIQSLDAGSWFGPKFAGEKIPAFNEFLKAYAGKTGLVIELKKPELYPGIEEKVANELKKEN</sequence>
<dbReference type="EMBL" id="JAMQCR010000001">
    <property type="protein sequence ID" value="MCM2533613.1"/>
    <property type="molecule type" value="Genomic_DNA"/>
</dbReference>
<dbReference type="PANTHER" id="PTHR46211">
    <property type="entry name" value="GLYCEROPHOSPHORYL DIESTER PHOSPHODIESTERASE"/>
    <property type="match status" value="1"/>
</dbReference>
<protein>
    <recommendedName>
        <fullName evidence="1">GP-PDE domain-containing protein</fullName>
    </recommendedName>
</protein>
<dbReference type="InterPro" id="IPR017946">
    <property type="entry name" value="PLC-like_Pdiesterase_TIM-brl"/>
</dbReference>
<evidence type="ECO:0000313" key="2">
    <source>
        <dbReference type="EMBL" id="MCM2533613.1"/>
    </source>
</evidence>
<comment type="caution">
    <text evidence="2">The sequence shown here is derived from an EMBL/GenBank/DDBJ whole genome shotgun (WGS) entry which is preliminary data.</text>
</comment>
<reference evidence="2 3" key="1">
    <citation type="submission" date="2022-06" db="EMBL/GenBank/DDBJ databases">
        <authorList>
            <person name="Jeon C.O."/>
        </authorList>
    </citation>
    <scope>NUCLEOTIDE SEQUENCE [LARGE SCALE GENOMIC DNA]</scope>
    <source>
        <strain evidence="2 3">KCTC 13943</strain>
    </source>
</reference>
<dbReference type="InterPro" id="IPR030395">
    <property type="entry name" value="GP_PDE_dom"/>
</dbReference>
<keyword evidence="3" id="KW-1185">Reference proteome</keyword>
<dbReference type="Pfam" id="PF03009">
    <property type="entry name" value="GDPD"/>
    <property type="match status" value="1"/>
</dbReference>
<dbReference type="Proteomes" id="UP001523262">
    <property type="component" value="Unassembled WGS sequence"/>
</dbReference>
<dbReference type="PANTHER" id="PTHR46211:SF7">
    <property type="entry name" value="GLYCEROPHOSPHODIESTER PHOSPHODIESTERASE"/>
    <property type="match status" value="1"/>
</dbReference>
<gene>
    <name evidence="2" type="ORF">NDK43_15975</name>
</gene>
<accession>A0ABT0WBB7</accession>
<evidence type="ECO:0000313" key="3">
    <source>
        <dbReference type="Proteomes" id="UP001523262"/>
    </source>
</evidence>
<proteinExistence type="predicted"/>
<feature type="domain" description="GP-PDE" evidence="1">
    <location>
        <begin position="32"/>
        <end position="160"/>
    </location>
</feature>
<dbReference type="SUPFAM" id="SSF51695">
    <property type="entry name" value="PLC-like phosphodiesterases"/>
    <property type="match status" value="1"/>
</dbReference>
<evidence type="ECO:0000259" key="1">
    <source>
        <dbReference type="PROSITE" id="PS51704"/>
    </source>
</evidence>
<name>A0ABT0WBB7_9BACI</name>
<dbReference type="PROSITE" id="PS51704">
    <property type="entry name" value="GP_PDE"/>
    <property type="match status" value="1"/>
</dbReference>
<organism evidence="2 3">
    <name type="scientific">Neobacillus pocheonensis</name>
    <dbReference type="NCBI Taxonomy" id="363869"/>
    <lineage>
        <taxon>Bacteria</taxon>
        <taxon>Bacillati</taxon>
        <taxon>Bacillota</taxon>
        <taxon>Bacilli</taxon>
        <taxon>Bacillales</taxon>
        <taxon>Bacillaceae</taxon>
        <taxon>Neobacillus</taxon>
    </lineage>
</organism>